<dbReference type="Proteomes" id="UP000823775">
    <property type="component" value="Unassembled WGS sequence"/>
</dbReference>
<evidence type="ECO:0000256" key="1">
    <source>
        <dbReference type="SAM" id="MobiDB-lite"/>
    </source>
</evidence>
<name>A0ABS8TD58_DATST</name>
<evidence type="ECO:0000313" key="3">
    <source>
        <dbReference type="Proteomes" id="UP000823775"/>
    </source>
</evidence>
<proteinExistence type="predicted"/>
<protein>
    <submittedName>
        <fullName evidence="2">Uncharacterized protein</fullName>
    </submittedName>
</protein>
<accession>A0ABS8TD58</accession>
<evidence type="ECO:0000313" key="2">
    <source>
        <dbReference type="EMBL" id="MCD7468843.1"/>
    </source>
</evidence>
<dbReference type="EMBL" id="JACEIK010001378">
    <property type="protein sequence ID" value="MCD7468843.1"/>
    <property type="molecule type" value="Genomic_DNA"/>
</dbReference>
<feature type="non-terminal residue" evidence="2">
    <location>
        <position position="100"/>
    </location>
</feature>
<keyword evidence="3" id="KW-1185">Reference proteome</keyword>
<sequence length="100" mass="11025">MEETFKETPNFYLSHLEEDKMCNLSSSPLEGTRSAARDVRGVGKGRKGGIQRNVVEFQVNDESGPWKGTHQTGTPQMGPAWTLPVLSCTKLTVDNFNLLG</sequence>
<feature type="region of interest" description="Disordered" evidence="1">
    <location>
        <begin position="25"/>
        <end position="47"/>
    </location>
</feature>
<organism evidence="2 3">
    <name type="scientific">Datura stramonium</name>
    <name type="common">Jimsonweed</name>
    <name type="synonym">Common thornapple</name>
    <dbReference type="NCBI Taxonomy" id="4076"/>
    <lineage>
        <taxon>Eukaryota</taxon>
        <taxon>Viridiplantae</taxon>
        <taxon>Streptophyta</taxon>
        <taxon>Embryophyta</taxon>
        <taxon>Tracheophyta</taxon>
        <taxon>Spermatophyta</taxon>
        <taxon>Magnoliopsida</taxon>
        <taxon>eudicotyledons</taxon>
        <taxon>Gunneridae</taxon>
        <taxon>Pentapetalae</taxon>
        <taxon>asterids</taxon>
        <taxon>lamiids</taxon>
        <taxon>Solanales</taxon>
        <taxon>Solanaceae</taxon>
        <taxon>Solanoideae</taxon>
        <taxon>Datureae</taxon>
        <taxon>Datura</taxon>
    </lineage>
</organism>
<reference evidence="2 3" key="1">
    <citation type="journal article" date="2021" name="BMC Genomics">
        <title>Datura genome reveals duplications of psychoactive alkaloid biosynthetic genes and high mutation rate following tissue culture.</title>
        <authorList>
            <person name="Rajewski A."/>
            <person name="Carter-House D."/>
            <person name="Stajich J."/>
            <person name="Litt A."/>
        </authorList>
    </citation>
    <scope>NUCLEOTIDE SEQUENCE [LARGE SCALE GENOMIC DNA]</scope>
    <source>
        <strain evidence="2">AR-01</strain>
    </source>
</reference>
<gene>
    <name evidence="2" type="ORF">HAX54_007351</name>
</gene>
<comment type="caution">
    <text evidence="2">The sequence shown here is derived from an EMBL/GenBank/DDBJ whole genome shotgun (WGS) entry which is preliminary data.</text>
</comment>